<evidence type="ECO:0008006" key="3">
    <source>
        <dbReference type="Google" id="ProtNLM"/>
    </source>
</evidence>
<dbReference type="GO" id="GO:0019867">
    <property type="term" value="C:outer membrane"/>
    <property type="evidence" value="ECO:0007669"/>
    <property type="project" value="InterPro"/>
</dbReference>
<accession>A0A0S3PQM9</accession>
<dbReference type="Proteomes" id="UP000236884">
    <property type="component" value="Chromosome"/>
</dbReference>
<evidence type="ECO:0000313" key="2">
    <source>
        <dbReference type="Proteomes" id="UP000236884"/>
    </source>
</evidence>
<protein>
    <recommendedName>
        <fullName evidence="3">LPS-assembly lipoprotein LptE</fullName>
    </recommendedName>
</protein>
<reference evidence="1 2" key="1">
    <citation type="submission" date="2015-08" db="EMBL/GenBank/DDBJ databases">
        <title>Investigation of the bacterial diversity of lava forest soil.</title>
        <authorList>
            <person name="Lee J.S."/>
        </authorList>
    </citation>
    <scope>NUCLEOTIDE SEQUENCE [LARGE SCALE GENOMIC DNA]</scope>
    <source>
        <strain evidence="1 2">GJW-30</strain>
    </source>
</reference>
<dbReference type="GO" id="GO:0043165">
    <property type="term" value="P:Gram-negative-bacterium-type cell outer membrane assembly"/>
    <property type="evidence" value="ECO:0007669"/>
    <property type="project" value="InterPro"/>
</dbReference>
<dbReference type="Gene3D" id="3.30.160.150">
    <property type="entry name" value="Lipoprotein like domain"/>
    <property type="match status" value="1"/>
</dbReference>
<dbReference type="AlphaFoldDB" id="A0A0S3PQM9"/>
<proteinExistence type="predicted"/>
<organism evidence="1 2">
    <name type="scientific">Variibacter gotjawalensis</name>
    <dbReference type="NCBI Taxonomy" id="1333996"/>
    <lineage>
        <taxon>Bacteria</taxon>
        <taxon>Pseudomonadati</taxon>
        <taxon>Pseudomonadota</taxon>
        <taxon>Alphaproteobacteria</taxon>
        <taxon>Hyphomicrobiales</taxon>
        <taxon>Nitrobacteraceae</taxon>
        <taxon>Variibacter</taxon>
    </lineage>
</organism>
<dbReference type="RefSeq" id="WP_245408646.1">
    <property type="nucleotide sequence ID" value="NZ_AP014946.1"/>
</dbReference>
<dbReference type="PROSITE" id="PS51257">
    <property type="entry name" value="PROKAR_LIPOPROTEIN"/>
    <property type="match status" value="1"/>
</dbReference>
<dbReference type="InterPro" id="IPR007485">
    <property type="entry name" value="LPS_assembly_LptE"/>
</dbReference>
<keyword evidence="2" id="KW-1185">Reference proteome</keyword>
<dbReference type="KEGG" id="vgo:GJW-30_1_00740"/>
<dbReference type="EMBL" id="AP014946">
    <property type="protein sequence ID" value="BAT58218.1"/>
    <property type="molecule type" value="Genomic_DNA"/>
</dbReference>
<evidence type="ECO:0000313" key="1">
    <source>
        <dbReference type="EMBL" id="BAT58218.1"/>
    </source>
</evidence>
<sequence>MSLRNINAKSWMRIAAVMALAGLTAGCFQPLYGERSLAGGASMRDALAAVEIQQIDAPPGDARARMAVELRNELQFALRGGNGSMPATHSLKINITDGRSSIIVDPTTARAEYEIISLDATYTLIDLKTGKPVFTSTATARTSYDVPGQQNRYAMLRGQRNAQGKATTVIAEQIRNRLASHLAAGT</sequence>
<dbReference type="Pfam" id="PF04390">
    <property type="entry name" value="LptE"/>
    <property type="match status" value="1"/>
</dbReference>
<gene>
    <name evidence="1" type="ORF">GJW-30_1_00740</name>
</gene>
<name>A0A0S3PQM9_9BRAD</name>